<keyword evidence="4" id="KW-0433">Leucine-rich repeat</keyword>
<dbReference type="Pfam" id="PF08263">
    <property type="entry name" value="LRRNT_2"/>
    <property type="match status" value="1"/>
</dbReference>
<feature type="signal peptide" evidence="13">
    <location>
        <begin position="1"/>
        <end position="24"/>
    </location>
</feature>
<name>A0ABR2PB31_9ROSI</name>
<keyword evidence="3" id="KW-1003">Cell membrane</keyword>
<feature type="chain" id="PRO_5046617043" description="Leucine-rich repeat-containing N-terminal plant-type domain-containing protein" evidence="13">
    <location>
        <begin position="25"/>
        <end position="1129"/>
    </location>
</feature>
<dbReference type="Pfam" id="PF13855">
    <property type="entry name" value="LRR_8"/>
    <property type="match status" value="1"/>
</dbReference>
<reference evidence="15 16" key="1">
    <citation type="journal article" date="2024" name="G3 (Bethesda)">
        <title>Genome assembly of Hibiscus sabdariffa L. provides insights into metabolisms of medicinal natural products.</title>
        <authorList>
            <person name="Kim T."/>
        </authorList>
    </citation>
    <scope>NUCLEOTIDE SEQUENCE [LARGE SCALE GENOMIC DNA]</scope>
    <source>
        <strain evidence="15">TK-2024</strain>
        <tissue evidence="15">Old leaves</tissue>
    </source>
</reference>
<evidence type="ECO:0000256" key="6">
    <source>
        <dbReference type="ARBA" id="ARBA00022729"/>
    </source>
</evidence>
<protein>
    <recommendedName>
        <fullName evidence="14">Leucine-rich repeat-containing N-terminal plant-type domain-containing protein</fullName>
    </recommendedName>
</protein>
<feature type="domain" description="Leucine-rich repeat-containing N-terminal plant-type" evidence="14">
    <location>
        <begin position="30"/>
        <end position="76"/>
    </location>
</feature>
<evidence type="ECO:0000256" key="5">
    <source>
        <dbReference type="ARBA" id="ARBA00022692"/>
    </source>
</evidence>
<evidence type="ECO:0000256" key="12">
    <source>
        <dbReference type="SAM" id="Phobius"/>
    </source>
</evidence>
<comment type="caution">
    <text evidence="15">The sequence shown here is derived from an EMBL/GenBank/DDBJ whole genome shotgun (WGS) entry which is preliminary data.</text>
</comment>
<evidence type="ECO:0000256" key="2">
    <source>
        <dbReference type="ARBA" id="ARBA00009592"/>
    </source>
</evidence>
<keyword evidence="6 13" id="KW-0732">Signal</keyword>
<keyword evidence="8 12" id="KW-1133">Transmembrane helix</keyword>
<evidence type="ECO:0000256" key="3">
    <source>
        <dbReference type="ARBA" id="ARBA00022475"/>
    </source>
</evidence>
<keyword evidence="9 12" id="KW-0472">Membrane</keyword>
<dbReference type="InterPro" id="IPR032675">
    <property type="entry name" value="LRR_dom_sf"/>
</dbReference>
<gene>
    <name evidence="15" type="ORF">V6N11_068771</name>
</gene>
<dbReference type="SMART" id="SM00369">
    <property type="entry name" value="LRR_TYP"/>
    <property type="match status" value="11"/>
</dbReference>
<comment type="subcellular location">
    <subcellularLocation>
        <location evidence="1">Cell membrane</location>
        <topology evidence="1">Single-pass type I membrane protein</topology>
    </subcellularLocation>
</comment>
<evidence type="ECO:0000313" key="15">
    <source>
        <dbReference type="EMBL" id="KAK8985517.1"/>
    </source>
</evidence>
<evidence type="ECO:0000256" key="9">
    <source>
        <dbReference type="ARBA" id="ARBA00023136"/>
    </source>
</evidence>
<dbReference type="EMBL" id="JBBPBN010000069">
    <property type="protein sequence ID" value="KAK8985517.1"/>
    <property type="molecule type" value="Genomic_DNA"/>
</dbReference>
<evidence type="ECO:0000256" key="10">
    <source>
        <dbReference type="ARBA" id="ARBA00023170"/>
    </source>
</evidence>
<organism evidence="15 16">
    <name type="scientific">Hibiscus sabdariffa</name>
    <name type="common">roselle</name>
    <dbReference type="NCBI Taxonomy" id="183260"/>
    <lineage>
        <taxon>Eukaryota</taxon>
        <taxon>Viridiplantae</taxon>
        <taxon>Streptophyta</taxon>
        <taxon>Embryophyta</taxon>
        <taxon>Tracheophyta</taxon>
        <taxon>Spermatophyta</taxon>
        <taxon>Magnoliopsida</taxon>
        <taxon>eudicotyledons</taxon>
        <taxon>Gunneridae</taxon>
        <taxon>Pentapetalae</taxon>
        <taxon>rosids</taxon>
        <taxon>malvids</taxon>
        <taxon>Malvales</taxon>
        <taxon>Malvaceae</taxon>
        <taxon>Malvoideae</taxon>
        <taxon>Hibiscus</taxon>
    </lineage>
</organism>
<dbReference type="InterPro" id="IPR051502">
    <property type="entry name" value="RLP_Defense_Trigger"/>
</dbReference>
<evidence type="ECO:0000259" key="14">
    <source>
        <dbReference type="Pfam" id="PF08263"/>
    </source>
</evidence>
<evidence type="ECO:0000256" key="4">
    <source>
        <dbReference type="ARBA" id="ARBA00022614"/>
    </source>
</evidence>
<dbReference type="SUPFAM" id="SSF52058">
    <property type="entry name" value="L domain-like"/>
    <property type="match status" value="2"/>
</dbReference>
<dbReference type="PROSITE" id="PS51450">
    <property type="entry name" value="LRR"/>
    <property type="match status" value="1"/>
</dbReference>
<evidence type="ECO:0000313" key="16">
    <source>
        <dbReference type="Proteomes" id="UP001396334"/>
    </source>
</evidence>
<evidence type="ECO:0000256" key="1">
    <source>
        <dbReference type="ARBA" id="ARBA00004251"/>
    </source>
</evidence>
<feature type="transmembrane region" description="Helical" evidence="12">
    <location>
        <begin position="956"/>
        <end position="977"/>
    </location>
</feature>
<dbReference type="InterPro" id="IPR013210">
    <property type="entry name" value="LRR_N_plant-typ"/>
</dbReference>
<evidence type="ECO:0000256" key="7">
    <source>
        <dbReference type="ARBA" id="ARBA00022737"/>
    </source>
</evidence>
<keyword evidence="11" id="KW-0325">Glycoprotein</keyword>
<dbReference type="Gene3D" id="3.80.10.10">
    <property type="entry name" value="Ribonuclease Inhibitor"/>
    <property type="match status" value="4"/>
</dbReference>
<dbReference type="PANTHER" id="PTHR48062">
    <property type="entry name" value="RECEPTOR-LIKE PROTEIN 14"/>
    <property type="match status" value="1"/>
</dbReference>
<evidence type="ECO:0000256" key="8">
    <source>
        <dbReference type="ARBA" id="ARBA00022989"/>
    </source>
</evidence>
<keyword evidence="16" id="KW-1185">Reference proteome</keyword>
<evidence type="ECO:0000256" key="13">
    <source>
        <dbReference type="SAM" id="SignalP"/>
    </source>
</evidence>
<dbReference type="InterPro" id="IPR001611">
    <property type="entry name" value="Leu-rich_rpt"/>
</dbReference>
<accession>A0ABR2PB31</accession>
<dbReference type="SUPFAM" id="SSF52047">
    <property type="entry name" value="RNI-like"/>
    <property type="match status" value="1"/>
</dbReference>
<dbReference type="InterPro" id="IPR003591">
    <property type="entry name" value="Leu-rich_rpt_typical-subtyp"/>
</dbReference>
<keyword evidence="10" id="KW-0675">Receptor</keyword>
<dbReference type="PANTHER" id="PTHR48062:SF52">
    <property type="entry name" value="RECEPTOR-LIKE PROTEIN 8-RELATED"/>
    <property type="match status" value="1"/>
</dbReference>
<evidence type="ECO:0000256" key="11">
    <source>
        <dbReference type="ARBA" id="ARBA00023180"/>
    </source>
</evidence>
<keyword evidence="5 12" id="KW-0812">Transmembrane</keyword>
<dbReference type="PRINTS" id="PR00019">
    <property type="entry name" value="LEURICHRPT"/>
</dbReference>
<dbReference type="Pfam" id="PF00560">
    <property type="entry name" value="LRR_1"/>
    <property type="match status" value="7"/>
</dbReference>
<dbReference type="Proteomes" id="UP001396334">
    <property type="component" value="Unassembled WGS sequence"/>
</dbReference>
<keyword evidence="7" id="KW-0677">Repeat</keyword>
<comment type="similarity">
    <text evidence="2">Belongs to the RLP family.</text>
</comment>
<sequence>MKEMHLLKLICLVNLVILCTPTDGQRTCSDEQRIGLLELKSFVKTEVMHGAEHVVLPSWIDDPRSDCCGWERVSCNPTTGRIDRLSLFNIRQSNLHYFYCFDSPNWNISLLQTFKDLKTLILAYNCIRWKENQGLLKLQQLETLDLSYNSLTSSHLHSLRKLRSLKNLNLSGNSFNGSFPAREVSAFENLETLDLSWNTLQDSPTKFDSADFSKLRNVILHDNSFNSTNIMRFLGSLPSLKSLDLSSNGMRGTLSNQDLIKLGRLEILDLRSNFMEGSIPRTIGKLSYLKALYLAENGFRGSLPVPGLCELRRLQVLDIRRNSFEGTLPPCLSNLTSLKILDLHHNFFSGPVAPFSIPSQKFLQFMDISNNDFEGLFSFSSIFNHSRLEVLVLGSTENKLEIDNGDQAGVPLFQLKALRLSNCHMKNAPLFLLNQHSLIWVDISHNMLSGALPFWLLANNTDLKFLNLGNNSFTGELDPLPKNPMNGLVYMDLSYNHIGGHLPKDLGLFLPNLQHLNLSYNSFEGELPASVGAMGKLLLLDLSFNSFSGEVPKELVENCTDLVGLMLNNNNFHGDFFSTQFNLSRVRVLRLGDNEFNGSLAENEFYSDMLVFDVSNNNMTGEIPNGIDASVLLLQNNSFEGQIPCEGFHEAQVIDISHNFLSGPIPSCLIENFDGYSPVFLLNLEHNRLSGNIPPQLGSLLSIKILLLGNNLFDGSVPKQLCQVTEIRIMDLSNNSISGSIPSCLSNVPFGNDSNDSIGELTFPYGHMDFVNLLQELYDFSSFWDSDELVAKYVCKIDFVTKNSLLSYQGNGLNNMSGLDLSCNNLTGAVPQSLGKLSSLHALNLSHNHLTGHIPVSFSNLHQIESLDFSYNNLSGKIPSELVDLNFLAAFSVAHNNLSGRVPDKGQLGTFGIGSYEGNPFLSGLPSDKNHTKVIDRPLPSDGTKEKWYEVDRNSFFASFVTSYCVVLLTLGGVLYINPNWRRRWFNFIENSIYSCYYFVVIDLRSGSNVILEEMELQCEDQYCNEEQVNSMMESLEAEIRMASGGSCSMEGDIESNGNFEWAETETTVPSSPSDDMNWYVEDHVDEMAMDGYLVQFGNDFPLTCYEIPSENGFSANLWQETYDTAIYN</sequence>
<proteinExistence type="inferred from homology"/>